<evidence type="ECO:0000256" key="3">
    <source>
        <dbReference type="ARBA" id="ARBA00022679"/>
    </source>
</evidence>
<dbReference type="AlphaFoldDB" id="A0A6C0JKP3"/>
<dbReference type="InterPro" id="IPR057589">
    <property type="entry name" value="GT_PLOD"/>
</dbReference>
<proteinExistence type="inferred from homology"/>
<feature type="domain" description="PLOD1-3-like GT" evidence="4">
    <location>
        <begin position="2"/>
        <end position="221"/>
    </location>
</feature>
<dbReference type="GO" id="GO:0016740">
    <property type="term" value="F:transferase activity"/>
    <property type="evidence" value="ECO:0007669"/>
    <property type="project" value="UniProtKB-KW"/>
</dbReference>
<dbReference type="PANTHER" id="PTHR10730">
    <property type="entry name" value="PROCOLLAGEN-LYSINE,2-OXOGLUTARATE 5-DIOXYGENASE/GLYCOSYLTRANSFERASE 25 FAMILY MEMBER"/>
    <property type="match status" value="1"/>
</dbReference>
<name>A0A6C0JKP3_9ZZZZ</name>
<keyword evidence="3" id="KW-0808">Transferase</keyword>
<protein>
    <recommendedName>
        <fullName evidence="4">PLOD1-3-like GT domain-containing protein</fullName>
    </recommendedName>
</protein>
<reference evidence="5" key="1">
    <citation type="journal article" date="2020" name="Nature">
        <title>Giant virus diversity and host interactions through global metagenomics.</title>
        <authorList>
            <person name="Schulz F."/>
            <person name="Roux S."/>
            <person name="Paez-Espino D."/>
            <person name="Jungbluth S."/>
            <person name="Walsh D.A."/>
            <person name="Denef V.J."/>
            <person name="McMahon K.D."/>
            <person name="Konstantinidis K.T."/>
            <person name="Eloe-Fadrosh E.A."/>
            <person name="Kyrpides N.C."/>
            <person name="Woyke T."/>
        </authorList>
    </citation>
    <scope>NUCLEOTIDE SEQUENCE</scope>
    <source>
        <strain evidence="5">GVMAG-M-3300027747-57</strain>
    </source>
</reference>
<dbReference type="InterPro" id="IPR050757">
    <property type="entry name" value="Collagen_mod_GT25"/>
</dbReference>
<organism evidence="5">
    <name type="scientific">viral metagenome</name>
    <dbReference type="NCBI Taxonomy" id="1070528"/>
    <lineage>
        <taxon>unclassified sequences</taxon>
        <taxon>metagenomes</taxon>
        <taxon>organismal metagenomes</taxon>
    </lineage>
</organism>
<keyword evidence="2" id="KW-0328">Glycosyltransferase</keyword>
<evidence type="ECO:0000259" key="4">
    <source>
        <dbReference type="Pfam" id="PF25342"/>
    </source>
</evidence>
<evidence type="ECO:0000313" key="5">
    <source>
        <dbReference type="EMBL" id="QHU06169.1"/>
    </source>
</evidence>
<dbReference type="CDD" id="cd22997">
    <property type="entry name" value="GT_LH"/>
    <property type="match status" value="1"/>
</dbReference>
<dbReference type="EMBL" id="MN740431">
    <property type="protein sequence ID" value="QHU06169.1"/>
    <property type="molecule type" value="Genomic_DNA"/>
</dbReference>
<dbReference type="Pfam" id="PF25342">
    <property type="entry name" value="GT_PLOD"/>
    <property type="match status" value="1"/>
</dbReference>
<accession>A0A6C0JKP3</accession>
<dbReference type="PANTHER" id="PTHR10730:SF53">
    <property type="entry name" value="GLYCOSYLTRANSFERASE 25 FAMILY MEMBER"/>
    <property type="match status" value="1"/>
</dbReference>
<sequence length="222" mass="26440">MNKIWYITVATKPHPVLDKIIERTKKNSETIHILGLHENRTIGWEGYQNFGVKLREVSDFLKNPELNPDDIILFTDAYDVVYCGTQKEIIEEYQKFNKPIIFGAEKQCNPDPSRASQYKFTNTEFPYLNSGMFIGKVWALRKCIQDYKYNDRDDDQRFWTTQFFENPDLIELDYNNRIFLNTVNMDDRFFYLDKEDYICIYRSSNPMFVHVNGPDKTPLNSY</sequence>
<comment type="similarity">
    <text evidence="1">Belongs to the glycosyltransferase 25 family.</text>
</comment>
<evidence type="ECO:0000256" key="1">
    <source>
        <dbReference type="ARBA" id="ARBA00006721"/>
    </source>
</evidence>
<evidence type="ECO:0000256" key="2">
    <source>
        <dbReference type="ARBA" id="ARBA00022676"/>
    </source>
</evidence>